<name>A0A917MLA3_9MICO</name>
<keyword evidence="6" id="KW-1185">Reference proteome</keyword>
<dbReference type="Proteomes" id="UP000657592">
    <property type="component" value="Unassembled WGS sequence"/>
</dbReference>
<proteinExistence type="predicted"/>
<dbReference type="PANTHER" id="PTHR23026:SF90">
    <property type="entry name" value="IODOTYROSINE DEIODINASE 1"/>
    <property type="match status" value="1"/>
</dbReference>
<dbReference type="SUPFAM" id="SSF55469">
    <property type="entry name" value="FMN-dependent nitroreductase-like"/>
    <property type="match status" value="1"/>
</dbReference>
<dbReference type="AlphaFoldDB" id="A0A917MLA3"/>
<dbReference type="RefSeq" id="WP_188755522.1">
    <property type="nucleotide sequence ID" value="NZ_BMJY01000004.1"/>
</dbReference>
<protein>
    <recommendedName>
        <fullName evidence="4">Nitroreductase domain-containing protein</fullName>
    </recommendedName>
</protein>
<dbReference type="CDD" id="cd02062">
    <property type="entry name" value="Nitro_FMN_reductase"/>
    <property type="match status" value="1"/>
</dbReference>
<dbReference type="Pfam" id="PF00881">
    <property type="entry name" value="Nitroreductase"/>
    <property type="match status" value="2"/>
</dbReference>
<evidence type="ECO:0000313" key="6">
    <source>
        <dbReference type="Proteomes" id="UP000657592"/>
    </source>
</evidence>
<evidence type="ECO:0000256" key="1">
    <source>
        <dbReference type="ARBA" id="ARBA00022630"/>
    </source>
</evidence>
<dbReference type="Gene3D" id="3.40.109.10">
    <property type="entry name" value="NADH Oxidase"/>
    <property type="match status" value="1"/>
</dbReference>
<accession>A0A917MLA3</accession>
<feature type="domain" description="Nitroreductase" evidence="4">
    <location>
        <begin position="170"/>
        <end position="213"/>
    </location>
</feature>
<organism evidence="5 6">
    <name type="scientific">Microbacterium album</name>
    <dbReference type="NCBI Taxonomy" id="2053191"/>
    <lineage>
        <taxon>Bacteria</taxon>
        <taxon>Bacillati</taxon>
        <taxon>Actinomycetota</taxon>
        <taxon>Actinomycetes</taxon>
        <taxon>Micrococcales</taxon>
        <taxon>Microbacteriaceae</taxon>
        <taxon>Microbacterium</taxon>
    </lineage>
</organism>
<keyword evidence="2" id="KW-0288">FMN</keyword>
<keyword evidence="1" id="KW-0285">Flavoprotein</keyword>
<dbReference type="InterPro" id="IPR029479">
    <property type="entry name" value="Nitroreductase"/>
</dbReference>
<keyword evidence="3" id="KW-0560">Oxidoreductase</keyword>
<dbReference type="InterPro" id="IPR050627">
    <property type="entry name" value="Nitroreductase/BluB"/>
</dbReference>
<evidence type="ECO:0000256" key="2">
    <source>
        <dbReference type="ARBA" id="ARBA00022643"/>
    </source>
</evidence>
<sequence>MVKLEHSPASIAQRAVGAAKRRAKRMLAGSPFAREKRAVSHGIRRYRNEIGGGSDLYLLRRNTHMLEKGLTMRPRRDTFAVDYIEQTIASFDALLRSGGLAQDAMEFQWMRAVLDEYFEATAASRNPVIARARERFAALHCGETTSETGPHVHQLMGHVTIDDLTSLAHGRRSVRWFTSEPVPLEAVDRAITVAAEAPTACNRQPYRFEIFDDPGSVAKVAAIPMGTKGFAGQIPGIIVVIGDLSAFFDERDRHLIYVDASLATMGLILGLEAQGIASCSINWPDMPDRESRMRDLLGLAPWERVVLLVAYGYADPQGLVPFSAKRRLELIRSHRTL</sequence>
<comment type="caution">
    <text evidence="5">The sequence shown here is derived from an EMBL/GenBank/DDBJ whole genome shotgun (WGS) entry which is preliminary data.</text>
</comment>
<dbReference type="GO" id="GO:0016491">
    <property type="term" value="F:oxidoreductase activity"/>
    <property type="evidence" value="ECO:0007669"/>
    <property type="project" value="UniProtKB-KW"/>
</dbReference>
<reference evidence="5" key="1">
    <citation type="journal article" date="2014" name="Int. J. Syst. Evol. Microbiol.">
        <title>Complete genome sequence of Corynebacterium casei LMG S-19264T (=DSM 44701T), isolated from a smear-ripened cheese.</title>
        <authorList>
            <consortium name="US DOE Joint Genome Institute (JGI-PGF)"/>
            <person name="Walter F."/>
            <person name="Albersmeier A."/>
            <person name="Kalinowski J."/>
            <person name="Ruckert C."/>
        </authorList>
    </citation>
    <scope>NUCLEOTIDE SEQUENCE</scope>
    <source>
        <strain evidence="5">CGMCC 1.15794</strain>
    </source>
</reference>
<dbReference type="InterPro" id="IPR000415">
    <property type="entry name" value="Nitroreductase-like"/>
</dbReference>
<dbReference type="EMBL" id="BMJY01000004">
    <property type="protein sequence ID" value="GGH41193.1"/>
    <property type="molecule type" value="Genomic_DNA"/>
</dbReference>
<evidence type="ECO:0000256" key="3">
    <source>
        <dbReference type="ARBA" id="ARBA00023002"/>
    </source>
</evidence>
<reference evidence="5" key="2">
    <citation type="submission" date="2020-09" db="EMBL/GenBank/DDBJ databases">
        <authorList>
            <person name="Sun Q."/>
            <person name="Zhou Y."/>
        </authorList>
    </citation>
    <scope>NUCLEOTIDE SEQUENCE</scope>
    <source>
        <strain evidence="5">CGMCC 1.15794</strain>
    </source>
</reference>
<feature type="domain" description="Nitroreductase" evidence="4">
    <location>
        <begin position="226"/>
        <end position="313"/>
    </location>
</feature>
<evidence type="ECO:0000259" key="4">
    <source>
        <dbReference type="Pfam" id="PF00881"/>
    </source>
</evidence>
<gene>
    <name evidence="5" type="ORF">GCM10010921_13610</name>
</gene>
<dbReference type="PANTHER" id="PTHR23026">
    <property type="entry name" value="NADPH NITROREDUCTASE"/>
    <property type="match status" value="1"/>
</dbReference>
<evidence type="ECO:0000313" key="5">
    <source>
        <dbReference type="EMBL" id="GGH41193.1"/>
    </source>
</evidence>